<dbReference type="PANTHER" id="PTHR36529:SF1">
    <property type="entry name" value="GLYCOSYLTRANSFERASE"/>
    <property type="match status" value="1"/>
</dbReference>
<feature type="transmembrane region" description="Helical" evidence="1">
    <location>
        <begin position="6"/>
        <end position="24"/>
    </location>
</feature>
<feature type="transmembrane region" description="Helical" evidence="1">
    <location>
        <begin position="474"/>
        <end position="496"/>
    </location>
</feature>
<name>A0A8W8LL96_MAGGI</name>
<protein>
    <recommendedName>
        <fullName evidence="2">Glycosyltransferase 2-like domain-containing protein</fullName>
    </recommendedName>
</protein>
<dbReference type="CDD" id="cd02522">
    <property type="entry name" value="GT_2_like_a"/>
    <property type="match status" value="1"/>
</dbReference>
<keyword evidence="1" id="KW-0812">Transmembrane</keyword>
<evidence type="ECO:0000313" key="3">
    <source>
        <dbReference type="EnsemblMetazoa" id="G28540.6:cds"/>
    </source>
</evidence>
<dbReference type="EnsemblMetazoa" id="G28540.6">
    <property type="protein sequence ID" value="G28540.6:cds"/>
    <property type="gene ID" value="G28540"/>
</dbReference>
<evidence type="ECO:0000313" key="4">
    <source>
        <dbReference type="Proteomes" id="UP000005408"/>
    </source>
</evidence>
<dbReference type="OrthoDB" id="191769at2759"/>
<proteinExistence type="predicted"/>
<dbReference type="Proteomes" id="UP000005408">
    <property type="component" value="Unassembled WGS sequence"/>
</dbReference>
<dbReference type="AlphaFoldDB" id="A0A8W8LL96"/>
<evidence type="ECO:0000256" key="1">
    <source>
        <dbReference type="SAM" id="Phobius"/>
    </source>
</evidence>
<dbReference type="InterPro" id="IPR018641">
    <property type="entry name" value="Trfase_1_rSAM/seldom-assoc"/>
</dbReference>
<dbReference type="NCBIfam" id="TIGR04283">
    <property type="entry name" value="glyco_like_mftF"/>
    <property type="match status" value="1"/>
</dbReference>
<keyword evidence="1" id="KW-0472">Membrane</keyword>
<evidence type="ECO:0000259" key="2">
    <source>
        <dbReference type="Pfam" id="PF00535"/>
    </source>
</evidence>
<dbReference type="NCBIfam" id="TIGR04282">
    <property type="entry name" value="glyco_like_cofC"/>
    <property type="match status" value="1"/>
</dbReference>
<dbReference type="PANTHER" id="PTHR36529">
    <property type="entry name" value="SLL1095 PROTEIN"/>
    <property type="match status" value="1"/>
</dbReference>
<reference evidence="3" key="1">
    <citation type="submission" date="2022-08" db="UniProtKB">
        <authorList>
            <consortium name="EnsemblMetazoa"/>
        </authorList>
    </citation>
    <scope>IDENTIFICATION</scope>
    <source>
        <strain evidence="3">05x7-T-G4-1.051#20</strain>
    </source>
</reference>
<dbReference type="Gene3D" id="3.90.550.10">
    <property type="entry name" value="Spore Coat Polysaccharide Biosynthesis Protein SpsA, Chain A"/>
    <property type="match status" value="1"/>
</dbReference>
<dbReference type="Pfam" id="PF00535">
    <property type="entry name" value="Glycos_transf_2"/>
    <property type="match status" value="1"/>
</dbReference>
<accession>A0A8W8LL96</accession>
<keyword evidence="1" id="KW-1133">Transmembrane helix</keyword>
<dbReference type="InterPro" id="IPR001173">
    <property type="entry name" value="Glyco_trans_2-like"/>
</dbReference>
<dbReference type="Pfam" id="PF09837">
    <property type="entry name" value="DUF2064"/>
    <property type="match status" value="1"/>
</dbReference>
<dbReference type="InterPro" id="IPR029044">
    <property type="entry name" value="Nucleotide-diphossugar_trans"/>
</dbReference>
<sequence length="511" mass="57414">MSSAVMIVAAAVSVPFIAILLHKARKHRKPYRKKVISIFTRFPSPGVTKTRLIPCLGKEGAAYAQRRMTEHILERMKKYCRHHDDTDIAVWYNGSTEDNMRYWLIPKSGGDNFMYFFQQPPGGLGEKLREAALSGFRGNREYVVIIGSDIPGLEPGVMEEAFDALGGGTEMVLGQAEDGGYFLVGFSKAAVHKIGAVFDGIDWGTEKVFQQQCAKAKELDINLKILNTKLSDVDTEEDLSVLEGALQIHRQSLTDRKWSVIVPTMNEEENIIRTLQTVCQNCSSEARIQEIIVCDGGSKDNTVQKVKDFSQRVNVPVKVTHSQPGRGFQLKHGVEGATGDFLLFLHSDTHLPSNFDVAAESCLKRPGNVAGSFAWSVDTDRSDGWFFNLEMRILKYFTDRRIQNHELPFGDNAMFTTRHVYDQIGGFQEVYLLEDVLLVEGLWKVGHIGIAEGEPVITSARRWRKWGLFRITGLNRLILFAHYLGVSTETLALWYYGDKLRVVMAATKKNA</sequence>
<dbReference type="SUPFAM" id="SSF53448">
    <property type="entry name" value="Nucleotide-diphospho-sugar transferases"/>
    <property type="match status" value="2"/>
</dbReference>
<dbReference type="OMA" id="WRLRWIE"/>
<keyword evidence="4" id="KW-1185">Reference proteome</keyword>
<organism evidence="3 4">
    <name type="scientific">Magallana gigas</name>
    <name type="common">Pacific oyster</name>
    <name type="synonym">Crassostrea gigas</name>
    <dbReference type="NCBI Taxonomy" id="29159"/>
    <lineage>
        <taxon>Eukaryota</taxon>
        <taxon>Metazoa</taxon>
        <taxon>Spiralia</taxon>
        <taxon>Lophotrochozoa</taxon>
        <taxon>Mollusca</taxon>
        <taxon>Bivalvia</taxon>
        <taxon>Autobranchia</taxon>
        <taxon>Pteriomorphia</taxon>
        <taxon>Ostreida</taxon>
        <taxon>Ostreoidea</taxon>
        <taxon>Ostreidae</taxon>
        <taxon>Magallana</taxon>
    </lineage>
</organism>
<dbReference type="InterPro" id="IPR026461">
    <property type="entry name" value="Trfase_2_rSAM/seldom_assoc"/>
</dbReference>
<feature type="domain" description="Glycosyltransferase 2-like" evidence="2">
    <location>
        <begin position="259"/>
        <end position="419"/>
    </location>
</feature>